<protein>
    <submittedName>
        <fullName evidence="2">Uncharacterized protein</fullName>
    </submittedName>
</protein>
<keyword evidence="3" id="KW-1185">Reference proteome</keyword>
<keyword evidence="1" id="KW-0732">Signal</keyword>
<name>A0AAW0G1L7_9APHY</name>
<reference evidence="2 3" key="1">
    <citation type="submission" date="2022-09" db="EMBL/GenBank/DDBJ databases">
        <authorList>
            <person name="Palmer J.M."/>
        </authorList>
    </citation>
    <scope>NUCLEOTIDE SEQUENCE [LARGE SCALE GENOMIC DNA]</scope>
    <source>
        <strain evidence="2 3">DSM 7382</strain>
    </source>
</reference>
<accession>A0AAW0G1L7</accession>
<evidence type="ECO:0000313" key="2">
    <source>
        <dbReference type="EMBL" id="KAK7683808.1"/>
    </source>
</evidence>
<evidence type="ECO:0000256" key="1">
    <source>
        <dbReference type="SAM" id="SignalP"/>
    </source>
</evidence>
<gene>
    <name evidence="2" type="ORF">QCA50_013184</name>
</gene>
<comment type="caution">
    <text evidence="2">The sequence shown here is derived from an EMBL/GenBank/DDBJ whole genome shotgun (WGS) entry which is preliminary data.</text>
</comment>
<dbReference type="EMBL" id="JASBNA010000029">
    <property type="protein sequence ID" value="KAK7683808.1"/>
    <property type="molecule type" value="Genomic_DNA"/>
</dbReference>
<feature type="chain" id="PRO_5043956736" evidence="1">
    <location>
        <begin position="22"/>
        <end position="94"/>
    </location>
</feature>
<dbReference type="AlphaFoldDB" id="A0AAW0G1L7"/>
<proteinExistence type="predicted"/>
<sequence length="94" mass="9237">MQFNILTIFTTVALVTTVVHGAEVSSLTARQSSCSVTSGCNCLTGSVTAPIIGNRSVDSCTGGRTCSAAGSPVAGSVSTVLGSVVFSMSLGGCT</sequence>
<organism evidence="2 3">
    <name type="scientific">Cerrena zonata</name>
    <dbReference type="NCBI Taxonomy" id="2478898"/>
    <lineage>
        <taxon>Eukaryota</taxon>
        <taxon>Fungi</taxon>
        <taxon>Dikarya</taxon>
        <taxon>Basidiomycota</taxon>
        <taxon>Agaricomycotina</taxon>
        <taxon>Agaricomycetes</taxon>
        <taxon>Polyporales</taxon>
        <taxon>Cerrenaceae</taxon>
        <taxon>Cerrena</taxon>
    </lineage>
</organism>
<feature type="signal peptide" evidence="1">
    <location>
        <begin position="1"/>
        <end position="21"/>
    </location>
</feature>
<dbReference type="Proteomes" id="UP001385951">
    <property type="component" value="Unassembled WGS sequence"/>
</dbReference>
<evidence type="ECO:0000313" key="3">
    <source>
        <dbReference type="Proteomes" id="UP001385951"/>
    </source>
</evidence>